<dbReference type="CDD" id="cd08653">
    <property type="entry name" value="FMT_core_like_3"/>
    <property type="match status" value="1"/>
</dbReference>
<dbReference type="Gene3D" id="3.40.50.12230">
    <property type="match status" value="1"/>
</dbReference>
<keyword evidence="3" id="KW-1185">Reference proteome</keyword>
<organism evidence="2 3">
    <name type="scientific">Congregibacter brevis</name>
    <dbReference type="NCBI Taxonomy" id="3081201"/>
    <lineage>
        <taxon>Bacteria</taxon>
        <taxon>Pseudomonadati</taxon>
        <taxon>Pseudomonadota</taxon>
        <taxon>Gammaproteobacteria</taxon>
        <taxon>Cellvibrionales</taxon>
        <taxon>Halieaceae</taxon>
        <taxon>Congregibacter</taxon>
    </lineage>
</organism>
<dbReference type="Pfam" id="PF00551">
    <property type="entry name" value="Formyl_trans_N"/>
    <property type="match status" value="1"/>
</dbReference>
<dbReference type="InterPro" id="IPR036477">
    <property type="entry name" value="Formyl_transf_N_sf"/>
</dbReference>
<evidence type="ECO:0000259" key="1">
    <source>
        <dbReference type="Pfam" id="PF00551"/>
    </source>
</evidence>
<evidence type="ECO:0000313" key="3">
    <source>
        <dbReference type="Proteomes" id="UP001626549"/>
    </source>
</evidence>
<gene>
    <name evidence="2" type="ORF">R0137_12020</name>
</gene>
<sequence length="272" mass="30429">MRITILANRDLHSNIALNLLLPTLSQHRFTIFLSDAVGAPSQGYQPPKSLQEMRFFEQELFKNTIEALIELQPQSGNRYLSFKELSELAEQPIRTCRNINKEQEHEAFRRSAPDLVLSIRFGSILREPAISVPPLGVINLHSGLLPDYRGILTTLHSLANQETEVGCTLHYIDSPAIDTGAIIDQKLITVDRTKSLLWHVVQLYPAGCSMMSNAVEDLAAGKNISSKAQGASSKSYFSLPTSEDFERLSQAGFRVWDPEDISTLYQLFLGKQ</sequence>
<feature type="domain" description="Formyl transferase N-terminal" evidence="1">
    <location>
        <begin position="83"/>
        <end position="195"/>
    </location>
</feature>
<dbReference type="InterPro" id="IPR002376">
    <property type="entry name" value="Formyl_transf_N"/>
</dbReference>
<dbReference type="PANTHER" id="PTHR11138">
    <property type="entry name" value="METHIONYL-TRNA FORMYLTRANSFERASE"/>
    <property type="match status" value="1"/>
</dbReference>
<proteinExistence type="predicted"/>
<protein>
    <submittedName>
        <fullName evidence="2">Formyl transferase</fullName>
    </submittedName>
</protein>
<keyword evidence="2" id="KW-0808">Transferase</keyword>
<dbReference type="EMBL" id="CP136865">
    <property type="protein sequence ID" value="WOJ95966.1"/>
    <property type="molecule type" value="Genomic_DNA"/>
</dbReference>
<dbReference type="RefSeq" id="WP_407326658.1">
    <property type="nucleotide sequence ID" value="NZ_CP136865.1"/>
</dbReference>
<reference evidence="2 3" key="1">
    <citation type="submission" date="2023-10" db="EMBL/GenBank/DDBJ databases">
        <title>Two novel species belonging to the OM43/NOR5 clade.</title>
        <authorList>
            <person name="Park M."/>
        </authorList>
    </citation>
    <scope>NUCLEOTIDE SEQUENCE [LARGE SCALE GENOMIC DNA]</scope>
    <source>
        <strain evidence="2 3">IMCC45268</strain>
    </source>
</reference>
<dbReference type="Proteomes" id="UP001626549">
    <property type="component" value="Chromosome"/>
</dbReference>
<name>A0ABZ0I9E6_9GAMM</name>
<evidence type="ECO:0000313" key="2">
    <source>
        <dbReference type="EMBL" id="WOJ95966.1"/>
    </source>
</evidence>
<dbReference type="SUPFAM" id="SSF53328">
    <property type="entry name" value="Formyltransferase"/>
    <property type="match status" value="1"/>
</dbReference>
<dbReference type="PANTHER" id="PTHR11138:SF5">
    <property type="entry name" value="METHIONYL-TRNA FORMYLTRANSFERASE, MITOCHONDRIAL"/>
    <property type="match status" value="1"/>
</dbReference>
<accession>A0ABZ0I9E6</accession>
<dbReference type="GO" id="GO:0016740">
    <property type="term" value="F:transferase activity"/>
    <property type="evidence" value="ECO:0007669"/>
    <property type="project" value="UniProtKB-KW"/>
</dbReference>